<evidence type="ECO:0000256" key="4">
    <source>
        <dbReference type="ARBA" id="ARBA00022692"/>
    </source>
</evidence>
<keyword evidence="6" id="KW-0406">Ion transport</keyword>
<comment type="similarity">
    <text evidence="2">Belongs to the V-ATPase proteolipid subunit family.</text>
</comment>
<dbReference type="CDD" id="cd18176">
    <property type="entry name" value="ATP-synt_Vo_c_ATP6C_rpt2"/>
    <property type="match status" value="1"/>
</dbReference>
<evidence type="ECO:0000256" key="3">
    <source>
        <dbReference type="ARBA" id="ARBA00022448"/>
    </source>
</evidence>
<name>A0ABQ9DT34_9PASS</name>
<organism evidence="15 16">
    <name type="scientific">Willisornis vidua</name>
    <name type="common">Xingu scale-backed antbird</name>
    <dbReference type="NCBI Taxonomy" id="1566151"/>
    <lineage>
        <taxon>Eukaryota</taxon>
        <taxon>Metazoa</taxon>
        <taxon>Chordata</taxon>
        <taxon>Craniata</taxon>
        <taxon>Vertebrata</taxon>
        <taxon>Euteleostomi</taxon>
        <taxon>Archelosauria</taxon>
        <taxon>Archosauria</taxon>
        <taxon>Dinosauria</taxon>
        <taxon>Saurischia</taxon>
        <taxon>Theropoda</taxon>
        <taxon>Coelurosauria</taxon>
        <taxon>Aves</taxon>
        <taxon>Neognathae</taxon>
        <taxon>Neoaves</taxon>
        <taxon>Telluraves</taxon>
        <taxon>Australaves</taxon>
        <taxon>Passeriformes</taxon>
        <taxon>Thamnophilidae</taxon>
        <taxon>Willisornis</taxon>
    </lineage>
</organism>
<evidence type="ECO:0000256" key="10">
    <source>
        <dbReference type="ARBA" id="ARBA00031057"/>
    </source>
</evidence>
<feature type="compositionally biased region" description="Polar residues" evidence="12">
    <location>
        <begin position="674"/>
        <end position="691"/>
    </location>
</feature>
<dbReference type="Gene3D" id="1.20.120.610">
    <property type="entry name" value="lithium bound rotor ring of v- atpase"/>
    <property type="match status" value="1"/>
</dbReference>
<proteinExistence type="inferred from homology"/>
<dbReference type="InterPro" id="IPR032466">
    <property type="entry name" value="Metal_Hydrolase"/>
</dbReference>
<evidence type="ECO:0000256" key="1">
    <source>
        <dbReference type="ARBA" id="ARBA00004644"/>
    </source>
</evidence>
<feature type="compositionally biased region" description="Basic and acidic residues" evidence="12">
    <location>
        <begin position="898"/>
        <end position="919"/>
    </location>
</feature>
<protein>
    <recommendedName>
        <fullName evidence="9">V-type proton ATPase 16 kDa proteolipid subunit c</fullName>
    </recommendedName>
    <alternativeName>
        <fullName evidence="10">Vacuolar proton pump 16 kDa proteolipid subunit c</fullName>
    </alternativeName>
</protein>
<feature type="region of interest" description="Disordered" evidence="12">
    <location>
        <begin position="885"/>
        <end position="980"/>
    </location>
</feature>
<feature type="compositionally biased region" description="Basic and acidic residues" evidence="12">
    <location>
        <begin position="655"/>
        <end position="672"/>
    </location>
</feature>
<feature type="compositionally biased region" description="Acidic residues" evidence="12">
    <location>
        <begin position="940"/>
        <end position="953"/>
    </location>
</feature>
<evidence type="ECO:0000256" key="5">
    <source>
        <dbReference type="ARBA" id="ARBA00022989"/>
    </source>
</evidence>
<evidence type="ECO:0000256" key="12">
    <source>
        <dbReference type="SAM" id="MobiDB-lite"/>
    </source>
</evidence>
<evidence type="ECO:0000256" key="11">
    <source>
        <dbReference type="ARBA" id="ARBA00046606"/>
    </source>
</evidence>
<dbReference type="SUPFAM" id="SSF51556">
    <property type="entry name" value="Metallo-dependent hydrolases"/>
    <property type="match status" value="1"/>
</dbReference>
<dbReference type="InterPro" id="IPR001322">
    <property type="entry name" value="Lamin_tail_dom"/>
</dbReference>
<evidence type="ECO:0000256" key="8">
    <source>
        <dbReference type="ARBA" id="ARBA00029431"/>
    </source>
</evidence>
<dbReference type="Pfam" id="PF15393">
    <property type="entry name" value="DUF4615"/>
    <property type="match status" value="2"/>
</dbReference>
<feature type="region of interest" description="Disordered" evidence="12">
    <location>
        <begin position="528"/>
        <end position="547"/>
    </location>
</feature>
<dbReference type="NCBIfam" id="TIGR01100">
    <property type="entry name" value="V_ATP_synt_C"/>
    <property type="match status" value="1"/>
</dbReference>
<dbReference type="InterPro" id="IPR011555">
    <property type="entry name" value="ATPase_proteolipid_su_C_euk"/>
</dbReference>
<feature type="domain" description="LTD" evidence="14">
    <location>
        <begin position="983"/>
        <end position="1109"/>
    </location>
</feature>
<sequence length="2023" mass="217088">MSSGASPEYASFFAVMGASAAMVFSALGAAYGTAKSGTGIAAMSVMRPELIMKSIIPVVMAGIIAIYGLVVAVLIANALSPTITLFKSFLQLGAGLSVGLSGLAAGFAIGIVGDAGVRGTAQQPRLFVGMILILIFAEVLGLYGLIVALILSTKEDLWVREGKILNPEKLFFDEKGSADVQLDCKGSIIAPGFIDVQINGGFGVDFSLATDDFKSGIDLVSQKILSHGVTSFCPTLVTSPPSVYHQVLPQISVRNGGAHGAGILGHSVANLSQAEEAVQNGATFITHLFNAMLPFHHRDPGIVGLLTSDKIPAGRRVFYGMISDGIHTNPAALRIAHRAHPKGLVLVTDAIAGMGLAPGRHTLGQQVVEIDGLNTYIAGTKTLSGSVATMDTCVRHFQEATGCSVEMALEAASLHPAQLLGIEHSKGTLNYDSDAAEETQHILRVLRSPETPLAKKQRVMSDVFGDYRLRMAEGQESVEKAGMEPGVVAVQPSSGQSADGVEQSDPSPEAKPELFTSSGSSFRFDFALSETDPGAAPGDGRAGQESWNGALSFAAPGQEPTFAFNFAIPDEDCPQLQVLPSSQHTEHTLPAEPAALQEPGGTQTTKRAPNKDREPVTAKIPQPETAPADEAVTEKSAGDGAAQKKKKKKQKPPVSKKETEETETSRKAKTEAKSCQNTDASQQAEKASQSDEQLQKELDWCVQQLELGLKTQKPTPKQAEEALRAIRTLRSDKAPLVKKRQLMRAMFGDYRRKMQEELCRELKLMETALCLALEFGANGVTGFGMLDVFGDCSPKCRAAVPGPGLQAANRRFQQGCDVENELRTRQKGMCSTTVPLEPNLLHSIDPERLKDQLPNNAGKQLEHTQEELDKCLERLNQVLFDTKAREGGGHHEQKSHHDRNAHVVSETKEHSEKEEEHSQHLSGCTKVQEKTTPPGSTESVVEEIEQVVEETVDTDLHESRRQRQSGSRRHREGHRGAAQNLLKAPREQETKHTLLINEVNADSPGEDTTEFVELYHTSGQTAPLDGYHLVFYNGNGNRAYKVLNLQGKVTNSQGLFLIGSSSVNPAMVIPKNTIQNGPDAIALYHGKGSYKEGMSVTSRGLVDALVHKTKKTDRADTLVRVLTPGREAFLEDPTFRAVDESIERCRGTDSRWIFQVAVPTPGTANHCVLTPQLNSSAVLISEVLPAASPGQLEFIELQGPHATALRDIVLVLIDGHTKDIYLSMDVYGQTSLDGLLLVGPTRSDTPVDLPFPENITHPVLRAGPSAIALYRGHSSRFVPGEALPESGLLDAFVYTDSEGPAPELLQTLTLGRAAYLAKRAQPGDVSMSRCSCCSVTRDSTSFLPSKPTPGTFNDCPSTRFSQALSLCLRGADCQEWLLKPEEILLTLVQALSGSSSGEVSAAYFREPKAACQDLGLVFSALLTARSEEQLSSLLLALSTFLETPRVLSFGGRNITAERSCFRDTDVPDLPPGVPSEIPEGTPVPPVQVAKLLINEVNPDNPGGGEDAEYIELFYTGRTRFHLQGYWLVLYNGKTNRAYRVLDLSGHHTDDRGYFLVGSSSLSPAPMVRLPPNSIQNGADAVALYHSSSPGYAVGTAVTAQGLVDAIVYTARAAERAEQLLRVLLPGQSILYENDSHSTEDESLSRCHSLSPKLQSSFQVTVVTPLAENSCSSSSVLVPPAVHISELCLASTTAPARFLELQGKPGTSLAGLSLVFFSGKEGKARGSIPLQGTIGATGLLVLVLDGGHGHDGTNLTLKDISAPIEGSGAIAVYSTSTVPAGGKAVPDNLVDALVYSCEPGTAGGPLGFLGPSYTVPCKGDRPVSLSRCGSASTGLQFALSEPSPGLQNSCPQQAFAVELHLCLLAPNCSTWTLHHRRMLEALGKALVSSLEEECSCGVSELYMQELNLTCVGSLVEVWGQVWARQPEQEQSIRTWLKGLLGSPHPFSIDGKVLRTSPKCVTPKNVPLMSHSEASFQGWQIALFVVGSLLLLLLLVSLAFYFIKRRPQNYTNIEMNDCREITADF</sequence>
<keyword evidence="5 13" id="KW-1133">Transmembrane helix</keyword>
<dbReference type="Pfam" id="PF00137">
    <property type="entry name" value="ATP-synt_C"/>
    <property type="match status" value="2"/>
</dbReference>
<keyword evidence="16" id="KW-1185">Reference proteome</keyword>
<accession>A0ABQ9DT34</accession>
<feature type="transmembrane region" description="Helical" evidence="13">
    <location>
        <begin position="55"/>
        <end position="76"/>
    </location>
</feature>
<keyword evidence="7 13" id="KW-0472">Membrane</keyword>
<dbReference type="InterPro" id="IPR029274">
    <property type="entry name" value="DUF4615"/>
</dbReference>
<feature type="compositionally biased region" description="Basic residues" evidence="12">
    <location>
        <begin position="962"/>
        <end position="973"/>
    </location>
</feature>
<gene>
    <name evidence="15" type="ORF">WISP_23261</name>
</gene>
<keyword evidence="4 13" id="KW-0812">Transmembrane</keyword>
<evidence type="ECO:0000313" key="16">
    <source>
        <dbReference type="Proteomes" id="UP001145742"/>
    </source>
</evidence>
<dbReference type="Gene3D" id="3.20.20.140">
    <property type="entry name" value="Metal-dependent hydrolases"/>
    <property type="match status" value="2"/>
</dbReference>
<comment type="caution">
    <text evidence="15">The sequence shown here is derived from an EMBL/GenBank/DDBJ whole genome shotgun (WGS) entry which is preliminary data.</text>
</comment>
<keyword evidence="3" id="KW-0813">Transport</keyword>
<evidence type="ECO:0000256" key="2">
    <source>
        <dbReference type="ARBA" id="ARBA00007296"/>
    </source>
</evidence>
<dbReference type="Proteomes" id="UP001145742">
    <property type="component" value="Unassembled WGS sequence"/>
</dbReference>
<comment type="subcellular location">
    <subcellularLocation>
        <location evidence="8">Cytoplasmic vesicle</location>
        <location evidence="8">Clathrin-coated vesicle membrane</location>
        <topology evidence="8">Multi-pass membrane protein</topology>
    </subcellularLocation>
    <subcellularLocation>
        <location evidence="1">Cytoplasmic vesicle</location>
        <location evidence="1">Secretory vesicle</location>
        <location evidence="1">Synaptic vesicle membrane</location>
        <topology evidence="1">Multi-pass membrane protein</topology>
    </subcellularLocation>
</comment>
<feature type="transmembrane region" description="Helical" evidence="13">
    <location>
        <begin position="1977"/>
        <end position="2001"/>
    </location>
</feature>
<feature type="domain" description="LTD" evidence="14">
    <location>
        <begin position="1479"/>
        <end position="1610"/>
    </location>
</feature>
<dbReference type="InterPro" id="IPR002379">
    <property type="entry name" value="ATPase_proteolipid_c-like_dom"/>
</dbReference>
<evidence type="ECO:0000256" key="7">
    <source>
        <dbReference type="ARBA" id="ARBA00023136"/>
    </source>
</evidence>
<evidence type="ECO:0000259" key="14">
    <source>
        <dbReference type="PROSITE" id="PS51841"/>
    </source>
</evidence>
<dbReference type="PANTHER" id="PTHR37397">
    <property type="entry name" value="SI:CH211-183D21.1"/>
    <property type="match status" value="1"/>
</dbReference>
<feature type="region of interest" description="Disordered" evidence="12">
    <location>
        <begin position="591"/>
        <end position="691"/>
    </location>
</feature>
<dbReference type="PROSITE" id="PS51841">
    <property type="entry name" value="LTD"/>
    <property type="match status" value="2"/>
</dbReference>
<reference evidence="15" key="1">
    <citation type="submission" date="2019-10" db="EMBL/GenBank/DDBJ databases">
        <authorList>
            <person name="Soares A.E.R."/>
            <person name="Aleixo A."/>
            <person name="Schneider P."/>
            <person name="Miyaki C.Y."/>
            <person name="Schneider M.P."/>
            <person name="Mello C."/>
            <person name="Vasconcelos A.T.R."/>
        </authorList>
    </citation>
    <scope>NUCLEOTIDE SEQUENCE</scope>
    <source>
        <tissue evidence="15">Muscle</tissue>
    </source>
</reference>
<dbReference type="InterPro" id="IPR000245">
    <property type="entry name" value="ATPase_proteolipid_csu"/>
</dbReference>
<feature type="transmembrane region" description="Helical" evidence="13">
    <location>
        <begin position="88"/>
        <end position="113"/>
    </location>
</feature>
<dbReference type="CDD" id="cd18175">
    <property type="entry name" value="ATP-synt_Vo_c_ATP6C_rpt1"/>
    <property type="match status" value="1"/>
</dbReference>
<dbReference type="PANTHER" id="PTHR37397:SF1">
    <property type="entry name" value="LTD DOMAIN-CONTAINING PROTEIN"/>
    <property type="match status" value="1"/>
</dbReference>
<evidence type="ECO:0000256" key="13">
    <source>
        <dbReference type="SAM" id="Phobius"/>
    </source>
</evidence>
<feature type="region of interest" description="Disordered" evidence="12">
    <location>
        <begin position="489"/>
        <end position="516"/>
    </location>
</feature>
<evidence type="ECO:0000256" key="6">
    <source>
        <dbReference type="ARBA" id="ARBA00023065"/>
    </source>
</evidence>
<dbReference type="EMBL" id="WHWB01032511">
    <property type="protein sequence ID" value="KAJ7425465.1"/>
    <property type="molecule type" value="Genomic_DNA"/>
</dbReference>
<evidence type="ECO:0000256" key="9">
    <source>
        <dbReference type="ARBA" id="ARBA00029494"/>
    </source>
</evidence>
<dbReference type="InterPro" id="IPR035921">
    <property type="entry name" value="F/V-ATP_Csub_sf"/>
</dbReference>
<feature type="transmembrane region" description="Helical" evidence="13">
    <location>
        <begin position="125"/>
        <end position="151"/>
    </location>
</feature>
<feature type="transmembrane region" description="Helical" evidence="13">
    <location>
        <begin position="12"/>
        <end position="34"/>
    </location>
</feature>
<evidence type="ECO:0000313" key="15">
    <source>
        <dbReference type="EMBL" id="KAJ7425465.1"/>
    </source>
</evidence>
<comment type="subunit">
    <text evidence="11">V-ATPase is a heteromultimeric enzyme made up of two complexes: the ATP-hydrolytic V1 complex and the proton translocation V0 complex. The V1 complex consists of three catalytic AB heterodimers that form a heterohexamer, three peripheral stalks each consisting of EG heterodimers, one central rotor including subunits D and F, and the regulatory subunits C and H. The proton translocation complex V0 consists of the proton transport subunit a, a ring of proteolipid subunits c9c'', rotary subunit d, subunits e and f, and the accessory subunits ATP6AP1/Ac45 and ATP6AP2/PRR. Interacts with the V0 complex V-ATPase subunit a4 ATP6V0A4. Interacts with LASS2. Interacts with RNF182; this interaction leads to ubiquitination and degradation via the proteasome pathway.</text>
</comment>
<dbReference type="PRINTS" id="PR00122">
    <property type="entry name" value="VACATPASE"/>
</dbReference>
<dbReference type="SUPFAM" id="SSF81333">
    <property type="entry name" value="F1F0 ATP synthase subunit C"/>
    <property type="match status" value="2"/>
</dbReference>